<evidence type="ECO:0000313" key="7">
    <source>
        <dbReference type="EMBL" id="PRY10455.1"/>
    </source>
</evidence>
<comment type="similarity">
    <text evidence="5">Belongs to the zinc-containing alcohol dehydrogenase family.</text>
</comment>
<dbReference type="Proteomes" id="UP000238083">
    <property type="component" value="Unassembled WGS sequence"/>
</dbReference>
<dbReference type="InterPro" id="IPR036291">
    <property type="entry name" value="NAD(P)-bd_dom_sf"/>
</dbReference>
<name>A0A2T0QX33_9ACTN</name>
<dbReference type="OrthoDB" id="5295340at2"/>
<keyword evidence="8" id="KW-1185">Reference proteome</keyword>
<evidence type="ECO:0000256" key="5">
    <source>
        <dbReference type="RuleBase" id="RU361277"/>
    </source>
</evidence>
<dbReference type="InterPro" id="IPR011032">
    <property type="entry name" value="GroES-like_sf"/>
</dbReference>
<dbReference type="InterPro" id="IPR050129">
    <property type="entry name" value="Zn_alcohol_dh"/>
</dbReference>
<dbReference type="RefSeq" id="WP_106215176.1">
    <property type="nucleotide sequence ID" value="NZ_PVZF01000016.1"/>
</dbReference>
<keyword evidence="2 5" id="KW-0479">Metal-binding</keyword>
<evidence type="ECO:0000256" key="3">
    <source>
        <dbReference type="ARBA" id="ARBA00022833"/>
    </source>
</evidence>
<evidence type="ECO:0000256" key="2">
    <source>
        <dbReference type="ARBA" id="ARBA00022723"/>
    </source>
</evidence>
<gene>
    <name evidence="7" type="ORF">CLV37_1168</name>
</gene>
<dbReference type="AlphaFoldDB" id="A0A2T0QX33"/>
<comment type="caution">
    <text evidence="7">The sequence shown here is derived from an EMBL/GenBank/DDBJ whole genome shotgun (WGS) entry which is preliminary data.</text>
</comment>
<dbReference type="GO" id="GO:0008270">
    <property type="term" value="F:zinc ion binding"/>
    <property type="evidence" value="ECO:0007669"/>
    <property type="project" value="InterPro"/>
</dbReference>
<dbReference type="Pfam" id="PF00107">
    <property type="entry name" value="ADH_zinc_N"/>
    <property type="match status" value="1"/>
</dbReference>
<evidence type="ECO:0000256" key="4">
    <source>
        <dbReference type="ARBA" id="ARBA00023002"/>
    </source>
</evidence>
<comment type="cofactor">
    <cofactor evidence="1 5">
        <name>Zn(2+)</name>
        <dbReference type="ChEBI" id="CHEBI:29105"/>
    </cofactor>
</comment>
<evidence type="ECO:0000256" key="1">
    <source>
        <dbReference type="ARBA" id="ARBA00001947"/>
    </source>
</evidence>
<dbReference type="EMBL" id="PVZF01000016">
    <property type="protein sequence ID" value="PRY10455.1"/>
    <property type="molecule type" value="Genomic_DNA"/>
</dbReference>
<organism evidence="7 8">
    <name type="scientific">Kineococcus rhizosphaerae</name>
    <dbReference type="NCBI Taxonomy" id="559628"/>
    <lineage>
        <taxon>Bacteria</taxon>
        <taxon>Bacillati</taxon>
        <taxon>Actinomycetota</taxon>
        <taxon>Actinomycetes</taxon>
        <taxon>Kineosporiales</taxon>
        <taxon>Kineosporiaceae</taxon>
        <taxon>Kineococcus</taxon>
    </lineage>
</organism>
<keyword evidence="4" id="KW-0560">Oxidoreductase</keyword>
<protein>
    <submittedName>
        <fullName evidence="7">Alcohol dehydrogenase</fullName>
    </submittedName>
</protein>
<keyword evidence="3 5" id="KW-0862">Zinc</keyword>
<dbReference type="Gene3D" id="3.90.180.10">
    <property type="entry name" value="Medium-chain alcohol dehydrogenases, catalytic domain"/>
    <property type="match status" value="1"/>
</dbReference>
<dbReference type="PANTHER" id="PTHR43401">
    <property type="entry name" value="L-THREONINE 3-DEHYDROGENASE"/>
    <property type="match status" value="1"/>
</dbReference>
<dbReference type="SUPFAM" id="SSF50129">
    <property type="entry name" value="GroES-like"/>
    <property type="match status" value="1"/>
</dbReference>
<evidence type="ECO:0000313" key="8">
    <source>
        <dbReference type="Proteomes" id="UP000238083"/>
    </source>
</evidence>
<evidence type="ECO:0000259" key="6">
    <source>
        <dbReference type="SMART" id="SM00829"/>
    </source>
</evidence>
<dbReference type="InterPro" id="IPR002328">
    <property type="entry name" value="ADH_Zn_CS"/>
</dbReference>
<dbReference type="InterPro" id="IPR020843">
    <property type="entry name" value="ER"/>
</dbReference>
<dbReference type="PANTHER" id="PTHR43401:SF5">
    <property type="entry name" value="ALCOHOL DEHYDROGENASE-RELATED"/>
    <property type="match status" value="1"/>
</dbReference>
<dbReference type="GO" id="GO:0016491">
    <property type="term" value="F:oxidoreductase activity"/>
    <property type="evidence" value="ECO:0007669"/>
    <property type="project" value="UniProtKB-KW"/>
</dbReference>
<dbReference type="SUPFAM" id="SSF51735">
    <property type="entry name" value="NAD(P)-binding Rossmann-fold domains"/>
    <property type="match status" value="1"/>
</dbReference>
<sequence length="341" mass="34848">MRAVLVTEFGGTPVLADVEDPAPAPHGVVVAVEATGVCRSDWHAWQGHDDDVTLPHVPGHELAGTVVAVGADVRNWSVGRRVTTPFVTACGVCPECAAGAQQVCRNQTQPGFTGWGSFAELVALDHADVNLVALPEGFAASTAAALGCRVATAFRAVTDVAAVKPGEFVAVHGAGGVGLSAVAIAAAAGARVVAVDPSEAARDLALAFGAEHAVATDVVETVRELTRGGAHVSIDAVGLPVTCENSVRSLRRRGRHVQVGLLPAAAGRPAVPMDLVIAHELQVLGSHGMAAHDYPRLLDLVGSGRFPLADLVTRELPLEAGPRALAEVADATTAGITVLRP</sequence>
<dbReference type="InterPro" id="IPR013154">
    <property type="entry name" value="ADH-like_N"/>
</dbReference>
<proteinExistence type="inferred from homology"/>
<feature type="domain" description="Enoyl reductase (ER)" evidence="6">
    <location>
        <begin position="10"/>
        <end position="339"/>
    </location>
</feature>
<reference evidence="7 8" key="1">
    <citation type="submission" date="2018-03" db="EMBL/GenBank/DDBJ databases">
        <title>Genomic Encyclopedia of Archaeal and Bacterial Type Strains, Phase II (KMG-II): from individual species to whole genera.</title>
        <authorList>
            <person name="Goeker M."/>
        </authorList>
    </citation>
    <scope>NUCLEOTIDE SEQUENCE [LARGE SCALE GENOMIC DNA]</scope>
    <source>
        <strain evidence="7 8">DSM 19711</strain>
    </source>
</reference>
<dbReference type="PROSITE" id="PS00059">
    <property type="entry name" value="ADH_ZINC"/>
    <property type="match status" value="1"/>
</dbReference>
<accession>A0A2T0QX33</accession>
<dbReference type="InterPro" id="IPR013149">
    <property type="entry name" value="ADH-like_C"/>
</dbReference>
<dbReference type="SMART" id="SM00829">
    <property type="entry name" value="PKS_ER"/>
    <property type="match status" value="1"/>
</dbReference>
<dbReference type="Pfam" id="PF08240">
    <property type="entry name" value="ADH_N"/>
    <property type="match status" value="1"/>
</dbReference>